<gene>
    <name evidence="4" type="primary">TRM13</name>
    <name evidence="4" type="ORF">GGI25_000436</name>
</gene>
<dbReference type="AlphaFoldDB" id="A0A9W8KZH7"/>
<evidence type="ECO:0000256" key="1">
    <source>
        <dbReference type="RuleBase" id="RU367103"/>
    </source>
</evidence>
<sequence>MDEGHALTEYNSRCQFYVTRKRRFCPFQTKNGAKYCNEHKAMCNSSSGACDRAARNSSSTDSGGPLAVPSSRVLCPYDMSHSVELDKLKKHMGSLCNARPPDTRPNYTLPDCNVVSLPPNYFSETFADSGQLWSEEGLAKSDAQLMVKPGELVYLGSGLKTKDRSVLQNSDTSSKEMISEILKPIITSYLRRVSRIGVDYNSQTLEGLLDLVKPLEDFRLDCRTHQALLDQQQLTKHSKHIIQQSSLIGHLDSRGLLDPQYAFVEFGAGKGELSVYVHRAVQAKPSSNNRDPSIFLVDRKNFRQKFKIKRERDTLDQQRSTAPHRQFERIYLDIRDLDLTKVVELQVIEPATGKTILRPVVAYSKHLCGAATDLTIRCLERYQEAGGVVAGIAIALCCHHICKYSMFIDPVYLPMAPACSTNNDTIDAGSTKWNMHQREMFRQIAAISTWAINGPPPQAKLTNNNNVDRQPRQRGDSMRADIHYSGLSYSQRVRAGHAVKRFLDMGRLDYVRRQLQMDDAELVYYTLRSTSPENLALLASKIA</sequence>
<keyword evidence="1" id="KW-0862">Zinc</keyword>
<keyword evidence="1" id="KW-0863">Zinc-finger</keyword>
<keyword evidence="1" id="KW-0819">tRNA processing</keyword>
<name>A0A9W8KZH7_9FUNG</name>
<keyword evidence="1" id="KW-0479">Metal-binding</keyword>
<comment type="catalytic activity">
    <reaction evidence="1">
        <text>cytidine(4) in tRNA(Gly)(GCC) + S-adenosyl-L-methionine = 2'-O-methylcytidine(4) in tRNA(Gly)(GCC) + S-adenosyl-L-homocysteine + H(+)</text>
        <dbReference type="Rhea" id="RHEA:43192"/>
        <dbReference type="Rhea" id="RHEA-COMP:10399"/>
        <dbReference type="Rhea" id="RHEA-COMP:10400"/>
        <dbReference type="ChEBI" id="CHEBI:15378"/>
        <dbReference type="ChEBI" id="CHEBI:57856"/>
        <dbReference type="ChEBI" id="CHEBI:59789"/>
        <dbReference type="ChEBI" id="CHEBI:74495"/>
        <dbReference type="ChEBI" id="CHEBI:82748"/>
        <dbReference type="EC" id="2.1.1.225"/>
    </reaction>
</comment>
<dbReference type="InterPro" id="IPR039044">
    <property type="entry name" value="Trm13"/>
</dbReference>
<dbReference type="Pfam" id="PF11722">
    <property type="entry name" value="zf-TRM13_CCCH"/>
    <property type="match status" value="1"/>
</dbReference>
<dbReference type="GO" id="GO:0008270">
    <property type="term" value="F:zinc ion binding"/>
    <property type="evidence" value="ECO:0007669"/>
    <property type="project" value="UniProtKB-KW"/>
</dbReference>
<comment type="catalytic activity">
    <reaction evidence="1">
        <text>adenosine(4) in tRNA(His) + S-adenosyl-L-methionine = 2'-O-methyladenosine(4) in tRNA(His) + S-adenosyl-L-homocysteine + H(+)</text>
        <dbReference type="Rhea" id="RHEA:43196"/>
        <dbReference type="Rhea" id="RHEA-COMP:10401"/>
        <dbReference type="Rhea" id="RHEA-COMP:10402"/>
        <dbReference type="ChEBI" id="CHEBI:15378"/>
        <dbReference type="ChEBI" id="CHEBI:57856"/>
        <dbReference type="ChEBI" id="CHEBI:59789"/>
        <dbReference type="ChEBI" id="CHEBI:74411"/>
        <dbReference type="ChEBI" id="CHEBI:74477"/>
        <dbReference type="EC" id="2.1.1.225"/>
    </reaction>
</comment>
<dbReference type="PANTHER" id="PTHR12998:SF0">
    <property type="entry name" value="TRNA:M(4)X MODIFICATION ENZYME TRM13 HOMOLOG"/>
    <property type="match status" value="1"/>
</dbReference>
<dbReference type="EMBL" id="JANBTW010000003">
    <property type="protein sequence ID" value="KAJ2680800.1"/>
    <property type="molecule type" value="Genomic_DNA"/>
</dbReference>
<dbReference type="Proteomes" id="UP001151518">
    <property type="component" value="Unassembled WGS sequence"/>
</dbReference>
<accession>A0A9W8KZH7</accession>
<dbReference type="OrthoDB" id="258806at2759"/>
<dbReference type="GO" id="GO:0106050">
    <property type="term" value="F:tRNA 2'-O-methyltransferase activity"/>
    <property type="evidence" value="ECO:0007669"/>
    <property type="project" value="UniProtKB-UniRule"/>
</dbReference>
<comment type="similarity">
    <text evidence="1">Belongs to the methyltransferase TRM13 family.</text>
</comment>
<keyword evidence="1 4" id="KW-0489">Methyltransferase</keyword>
<proteinExistence type="inferred from homology"/>
<dbReference type="EC" id="2.1.1.225" evidence="1"/>
<comment type="catalytic activity">
    <reaction evidence="1">
        <text>cytidine(4) in tRNA(Pro) + S-adenosyl-L-methionine = 2'-O-methylcytidine(4) in tRNA(Pro) + S-adenosyl-L-homocysteine + H(+)</text>
        <dbReference type="Rhea" id="RHEA:32767"/>
        <dbReference type="Rhea" id="RHEA-COMP:10397"/>
        <dbReference type="Rhea" id="RHEA-COMP:10398"/>
        <dbReference type="ChEBI" id="CHEBI:15378"/>
        <dbReference type="ChEBI" id="CHEBI:57856"/>
        <dbReference type="ChEBI" id="CHEBI:59789"/>
        <dbReference type="ChEBI" id="CHEBI:74495"/>
        <dbReference type="ChEBI" id="CHEBI:82748"/>
        <dbReference type="EC" id="2.1.1.225"/>
    </reaction>
</comment>
<comment type="function">
    <text evidence="1">tRNA methylase which 2'-O-methylates cytidine(4) in tRNA(Pro) and tRNA(Gly)(GCC), and adenosine(4) in tRNA(His).</text>
</comment>
<comment type="caution">
    <text evidence="4">The sequence shown here is derived from an EMBL/GenBank/DDBJ whole genome shotgun (WGS) entry which is preliminary data.</text>
</comment>
<keyword evidence="1" id="KW-0949">S-adenosyl-L-methionine</keyword>
<dbReference type="InterPro" id="IPR007871">
    <property type="entry name" value="Methyltransferase_TRM13"/>
</dbReference>
<evidence type="ECO:0000259" key="3">
    <source>
        <dbReference type="Pfam" id="PF11722"/>
    </source>
</evidence>
<feature type="domain" description="Methyltransferase TRM13" evidence="2">
    <location>
        <begin position="242"/>
        <end position="539"/>
    </location>
</feature>
<dbReference type="Pfam" id="PF05206">
    <property type="entry name" value="TRM13"/>
    <property type="match status" value="1"/>
</dbReference>
<dbReference type="InterPro" id="IPR021721">
    <property type="entry name" value="Znf_CCCH-type_TRM13"/>
</dbReference>
<feature type="domain" description="Zinc finger CCCH-type TRM13" evidence="3">
    <location>
        <begin position="13"/>
        <end position="40"/>
    </location>
</feature>
<protein>
    <recommendedName>
        <fullName evidence="1">tRNA:m(4)X modification enzyme TRM13</fullName>
        <ecNumber evidence="1">2.1.1.225</ecNumber>
    </recommendedName>
</protein>
<dbReference type="GO" id="GO:0030488">
    <property type="term" value="P:tRNA methylation"/>
    <property type="evidence" value="ECO:0007669"/>
    <property type="project" value="InterPro"/>
</dbReference>
<keyword evidence="1 4" id="KW-0808">Transferase</keyword>
<reference evidence="4" key="1">
    <citation type="submission" date="2022-07" db="EMBL/GenBank/DDBJ databases">
        <title>Phylogenomic reconstructions and comparative analyses of Kickxellomycotina fungi.</title>
        <authorList>
            <person name="Reynolds N.K."/>
            <person name="Stajich J.E."/>
            <person name="Barry K."/>
            <person name="Grigoriev I.V."/>
            <person name="Crous P."/>
            <person name="Smith M.E."/>
        </authorList>
    </citation>
    <scope>NUCLEOTIDE SEQUENCE</scope>
    <source>
        <strain evidence="4">NRRL 3115</strain>
    </source>
</reference>
<evidence type="ECO:0000313" key="4">
    <source>
        <dbReference type="EMBL" id="KAJ2680800.1"/>
    </source>
</evidence>
<organism evidence="4 5">
    <name type="scientific">Coemansia spiralis</name>
    <dbReference type="NCBI Taxonomy" id="417178"/>
    <lineage>
        <taxon>Eukaryota</taxon>
        <taxon>Fungi</taxon>
        <taxon>Fungi incertae sedis</taxon>
        <taxon>Zoopagomycota</taxon>
        <taxon>Kickxellomycotina</taxon>
        <taxon>Kickxellomycetes</taxon>
        <taxon>Kickxellales</taxon>
        <taxon>Kickxellaceae</taxon>
        <taxon>Coemansia</taxon>
    </lineage>
</organism>
<dbReference type="PANTHER" id="PTHR12998">
    <property type="entry name" value="TRNA:M(4)X MODIFICATION ENZYME TRM13 HOMOLOG"/>
    <property type="match status" value="1"/>
</dbReference>
<evidence type="ECO:0000259" key="2">
    <source>
        <dbReference type="Pfam" id="PF05206"/>
    </source>
</evidence>
<evidence type="ECO:0000313" key="5">
    <source>
        <dbReference type="Proteomes" id="UP001151518"/>
    </source>
</evidence>